<dbReference type="RefSeq" id="WP_092785062.1">
    <property type="nucleotide sequence ID" value="NZ_FORA01000010.1"/>
</dbReference>
<name>A0A1I3UYT0_9RHOB</name>
<dbReference type="InterPro" id="IPR035897">
    <property type="entry name" value="Toll_tir_struct_dom_sf"/>
</dbReference>
<reference evidence="1 2" key="1">
    <citation type="submission" date="2016-10" db="EMBL/GenBank/DDBJ databases">
        <authorList>
            <person name="de Groot N.N."/>
        </authorList>
    </citation>
    <scope>NUCLEOTIDE SEQUENCE [LARGE SCALE GENOMIC DNA]</scope>
    <source>
        <strain evidence="1 2">DSM 19073</strain>
    </source>
</reference>
<evidence type="ECO:0000313" key="2">
    <source>
        <dbReference type="Proteomes" id="UP000199110"/>
    </source>
</evidence>
<evidence type="ECO:0008006" key="3">
    <source>
        <dbReference type="Google" id="ProtNLM"/>
    </source>
</evidence>
<keyword evidence="2" id="KW-1185">Reference proteome</keyword>
<dbReference type="EMBL" id="FORA01000010">
    <property type="protein sequence ID" value="SFJ87027.1"/>
    <property type="molecule type" value="Genomic_DNA"/>
</dbReference>
<dbReference type="AlphaFoldDB" id="A0A1I3UYT0"/>
<accession>A0A1I3UYT0</accession>
<gene>
    <name evidence="1" type="ORF">SAMN04488095_0016</name>
</gene>
<proteinExistence type="predicted"/>
<protein>
    <recommendedName>
        <fullName evidence="3">TIR domain-containing protein</fullName>
    </recommendedName>
</protein>
<dbReference type="SUPFAM" id="SSF52200">
    <property type="entry name" value="Toll/Interleukin receptor TIR domain"/>
    <property type="match status" value="1"/>
</dbReference>
<dbReference type="OrthoDB" id="9809731at2"/>
<organism evidence="1 2">
    <name type="scientific">Jannaschia pohangensis</name>
    <dbReference type="NCBI Taxonomy" id="390807"/>
    <lineage>
        <taxon>Bacteria</taxon>
        <taxon>Pseudomonadati</taxon>
        <taxon>Pseudomonadota</taxon>
        <taxon>Alphaproteobacteria</taxon>
        <taxon>Rhodobacterales</taxon>
        <taxon>Roseobacteraceae</taxon>
        <taxon>Jannaschia</taxon>
    </lineage>
</organism>
<dbReference type="STRING" id="390807.SAMN04488095_0016"/>
<dbReference type="Proteomes" id="UP000199110">
    <property type="component" value="Unassembled WGS sequence"/>
</dbReference>
<dbReference type="Gene3D" id="3.40.50.10140">
    <property type="entry name" value="Toll/interleukin-1 receptor homology (TIR) domain"/>
    <property type="match status" value="1"/>
</dbReference>
<sequence length="128" mass="14603">MARVFISFAMEDRNLRDFLVGQKRNARTQIDFTDYSVKEPWSSSWKTNCRQRIKSCRGMIGIVTPNTPKADGQLWELKCAIEEGVPLMLIHGYSAPERKLATLPSVISGRQVNLWTEDNVVSFLNRLG</sequence>
<evidence type="ECO:0000313" key="1">
    <source>
        <dbReference type="EMBL" id="SFJ87027.1"/>
    </source>
</evidence>